<protein>
    <recommendedName>
        <fullName evidence="1">Aminotransferase-like plant mobile domain-containing protein</fullName>
    </recommendedName>
</protein>
<dbReference type="AlphaFoldDB" id="A0AAV9FJB1"/>
<dbReference type="PANTHER" id="PTHR46033:SF1">
    <property type="entry name" value="PROTEIN MAIN-LIKE 2"/>
    <property type="match status" value="1"/>
</dbReference>
<dbReference type="EMBL" id="JAUJYO010000001">
    <property type="protein sequence ID" value="KAK1325756.1"/>
    <property type="molecule type" value="Genomic_DNA"/>
</dbReference>
<evidence type="ECO:0000313" key="3">
    <source>
        <dbReference type="Proteomes" id="UP001180020"/>
    </source>
</evidence>
<proteinExistence type="predicted"/>
<organism evidence="2 3">
    <name type="scientific">Acorus calamus</name>
    <name type="common">Sweet flag</name>
    <dbReference type="NCBI Taxonomy" id="4465"/>
    <lineage>
        <taxon>Eukaryota</taxon>
        <taxon>Viridiplantae</taxon>
        <taxon>Streptophyta</taxon>
        <taxon>Embryophyta</taxon>
        <taxon>Tracheophyta</taxon>
        <taxon>Spermatophyta</taxon>
        <taxon>Magnoliopsida</taxon>
        <taxon>Liliopsida</taxon>
        <taxon>Acoraceae</taxon>
        <taxon>Acorus</taxon>
    </lineage>
</organism>
<dbReference type="InterPro" id="IPR019557">
    <property type="entry name" value="AminoTfrase-like_pln_mobile"/>
</dbReference>
<dbReference type="PANTHER" id="PTHR46033">
    <property type="entry name" value="PROTEIN MAIN-LIKE 2"/>
    <property type="match status" value="1"/>
</dbReference>
<reference evidence="2" key="2">
    <citation type="submission" date="2023-06" db="EMBL/GenBank/DDBJ databases">
        <authorList>
            <person name="Ma L."/>
            <person name="Liu K.-W."/>
            <person name="Li Z."/>
            <person name="Hsiao Y.-Y."/>
            <person name="Qi Y."/>
            <person name="Fu T."/>
            <person name="Tang G."/>
            <person name="Zhang D."/>
            <person name="Sun W.-H."/>
            <person name="Liu D.-K."/>
            <person name="Li Y."/>
            <person name="Chen G.-Z."/>
            <person name="Liu X.-D."/>
            <person name="Liao X.-Y."/>
            <person name="Jiang Y.-T."/>
            <person name="Yu X."/>
            <person name="Hao Y."/>
            <person name="Huang J."/>
            <person name="Zhao X.-W."/>
            <person name="Ke S."/>
            <person name="Chen Y.-Y."/>
            <person name="Wu W.-L."/>
            <person name="Hsu J.-L."/>
            <person name="Lin Y.-F."/>
            <person name="Huang M.-D."/>
            <person name="Li C.-Y."/>
            <person name="Huang L."/>
            <person name="Wang Z.-W."/>
            <person name="Zhao X."/>
            <person name="Zhong W.-Y."/>
            <person name="Peng D.-H."/>
            <person name="Ahmad S."/>
            <person name="Lan S."/>
            <person name="Zhang J.-S."/>
            <person name="Tsai W.-C."/>
            <person name="Van De Peer Y."/>
            <person name="Liu Z.-J."/>
        </authorList>
    </citation>
    <scope>NUCLEOTIDE SEQUENCE</scope>
    <source>
        <strain evidence="2">CP</strain>
        <tissue evidence="2">Leaves</tissue>
    </source>
</reference>
<reference evidence="2" key="1">
    <citation type="journal article" date="2023" name="Nat. Commun.">
        <title>Diploid and tetraploid genomes of Acorus and the evolution of monocots.</title>
        <authorList>
            <person name="Ma L."/>
            <person name="Liu K.W."/>
            <person name="Li Z."/>
            <person name="Hsiao Y.Y."/>
            <person name="Qi Y."/>
            <person name="Fu T."/>
            <person name="Tang G.D."/>
            <person name="Zhang D."/>
            <person name="Sun W.H."/>
            <person name="Liu D.K."/>
            <person name="Li Y."/>
            <person name="Chen G.Z."/>
            <person name="Liu X.D."/>
            <person name="Liao X.Y."/>
            <person name="Jiang Y.T."/>
            <person name="Yu X."/>
            <person name="Hao Y."/>
            <person name="Huang J."/>
            <person name="Zhao X.W."/>
            <person name="Ke S."/>
            <person name="Chen Y.Y."/>
            <person name="Wu W.L."/>
            <person name="Hsu J.L."/>
            <person name="Lin Y.F."/>
            <person name="Huang M.D."/>
            <person name="Li C.Y."/>
            <person name="Huang L."/>
            <person name="Wang Z.W."/>
            <person name="Zhao X."/>
            <person name="Zhong W.Y."/>
            <person name="Peng D.H."/>
            <person name="Ahmad S."/>
            <person name="Lan S."/>
            <person name="Zhang J.S."/>
            <person name="Tsai W.C."/>
            <person name="Van de Peer Y."/>
            <person name="Liu Z.J."/>
        </authorList>
    </citation>
    <scope>NUCLEOTIDE SEQUENCE</scope>
    <source>
        <strain evidence="2">CP</strain>
    </source>
</reference>
<evidence type="ECO:0000259" key="1">
    <source>
        <dbReference type="Pfam" id="PF10536"/>
    </source>
</evidence>
<name>A0AAV9FJB1_ACOCL</name>
<dbReference type="Pfam" id="PF10536">
    <property type="entry name" value="PMD"/>
    <property type="match status" value="1"/>
</dbReference>
<evidence type="ECO:0000313" key="2">
    <source>
        <dbReference type="EMBL" id="KAK1325756.1"/>
    </source>
</evidence>
<dbReference type="Proteomes" id="UP001180020">
    <property type="component" value="Unassembled WGS sequence"/>
</dbReference>
<keyword evidence="3" id="KW-1185">Reference proteome</keyword>
<sequence length="245" mass="27729">MTITLDDVAQEIGIPVMGKAVYGSTPMDIEEASKLIFESLNLLMSEIVKEFDKTGSTVPVSYLRFLVDVDHIRAYGWGAVALAHLYRQLGIATRAKCKQISGCLTLLEVEFDPCRAVRDRRPLEEFTFFKGCLCINNISEPYMSDRDFRQLGHVQIIPGTPIQPQRDVRRNQSATSYRVDYPGSVQLVEQWVDSVLSSRTRGDPVCRPSEAVLEYLGWFRRNSHMIVQNPQNKKLVHMASTSSDL</sequence>
<dbReference type="GO" id="GO:0010073">
    <property type="term" value="P:meristem maintenance"/>
    <property type="evidence" value="ECO:0007669"/>
    <property type="project" value="InterPro"/>
</dbReference>
<comment type="caution">
    <text evidence="2">The sequence shown here is derived from an EMBL/GenBank/DDBJ whole genome shotgun (WGS) entry which is preliminary data.</text>
</comment>
<feature type="domain" description="Aminotransferase-like plant mobile" evidence="1">
    <location>
        <begin position="51"/>
        <end position="109"/>
    </location>
</feature>
<gene>
    <name evidence="2" type="ORF">QJS10_CPA01g01826</name>
</gene>
<dbReference type="InterPro" id="IPR044824">
    <property type="entry name" value="MAIN-like"/>
</dbReference>
<accession>A0AAV9FJB1</accession>